<accession>A0A1D1V1M4</accession>
<dbReference type="AlphaFoldDB" id="A0A1D1V1M4"/>
<organism evidence="2 3">
    <name type="scientific">Ramazzottius varieornatus</name>
    <name type="common">Water bear</name>
    <name type="synonym">Tardigrade</name>
    <dbReference type="NCBI Taxonomy" id="947166"/>
    <lineage>
        <taxon>Eukaryota</taxon>
        <taxon>Metazoa</taxon>
        <taxon>Ecdysozoa</taxon>
        <taxon>Tardigrada</taxon>
        <taxon>Eutardigrada</taxon>
        <taxon>Parachela</taxon>
        <taxon>Hypsibioidea</taxon>
        <taxon>Ramazzottiidae</taxon>
        <taxon>Ramazzottius</taxon>
    </lineage>
</organism>
<proteinExistence type="predicted"/>
<protein>
    <submittedName>
        <fullName evidence="2">Uncharacterized protein</fullName>
    </submittedName>
</protein>
<dbReference type="OrthoDB" id="10480605at2759"/>
<evidence type="ECO:0000313" key="3">
    <source>
        <dbReference type="Proteomes" id="UP000186922"/>
    </source>
</evidence>
<dbReference type="Proteomes" id="UP000186922">
    <property type="component" value="Unassembled WGS sequence"/>
</dbReference>
<evidence type="ECO:0000256" key="1">
    <source>
        <dbReference type="SAM" id="Phobius"/>
    </source>
</evidence>
<feature type="transmembrane region" description="Helical" evidence="1">
    <location>
        <begin position="97"/>
        <end position="124"/>
    </location>
</feature>
<keyword evidence="1" id="KW-1133">Transmembrane helix</keyword>
<gene>
    <name evidence="2" type="primary">RvY_07236-1</name>
    <name evidence="2" type="synonym">RvY_07236.1</name>
    <name evidence="2" type="ORF">RvY_07236</name>
</gene>
<name>A0A1D1V1M4_RAMVA</name>
<keyword evidence="1" id="KW-0472">Membrane</keyword>
<dbReference type="EMBL" id="BDGG01000003">
    <property type="protein sequence ID" value="GAU95651.1"/>
    <property type="molecule type" value="Genomic_DNA"/>
</dbReference>
<comment type="caution">
    <text evidence="2">The sequence shown here is derived from an EMBL/GenBank/DDBJ whole genome shotgun (WGS) entry which is preliminary data.</text>
</comment>
<feature type="transmembrane region" description="Helical" evidence="1">
    <location>
        <begin position="130"/>
        <end position="154"/>
    </location>
</feature>
<evidence type="ECO:0000313" key="2">
    <source>
        <dbReference type="EMBL" id="GAU95651.1"/>
    </source>
</evidence>
<reference evidence="2 3" key="1">
    <citation type="journal article" date="2016" name="Nat. Commun.">
        <title>Extremotolerant tardigrade genome and improved radiotolerance of human cultured cells by tardigrade-unique protein.</title>
        <authorList>
            <person name="Hashimoto T."/>
            <person name="Horikawa D.D."/>
            <person name="Saito Y."/>
            <person name="Kuwahara H."/>
            <person name="Kozuka-Hata H."/>
            <person name="Shin-I T."/>
            <person name="Minakuchi Y."/>
            <person name="Ohishi K."/>
            <person name="Motoyama A."/>
            <person name="Aizu T."/>
            <person name="Enomoto A."/>
            <person name="Kondo K."/>
            <person name="Tanaka S."/>
            <person name="Hara Y."/>
            <person name="Koshikawa S."/>
            <person name="Sagara H."/>
            <person name="Miura T."/>
            <person name="Yokobori S."/>
            <person name="Miyagawa K."/>
            <person name="Suzuki Y."/>
            <person name="Kubo T."/>
            <person name="Oyama M."/>
            <person name="Kohara Y."/>
            <person name="Fujiyama A."/>
            <person name="Arakawa K."/>
            <person name="Katayama T."/>
            <person name="Toyoda A."/>
            <person name="Kunieda T."/>
        </authorList>
    </citation>
    <scope>NUCLEOTIDE SEQUENCE [LARGE SCALE GENOMIC DNA]</scope>
    <source>
        <strain evidence="2 3">YOKOZUNA-1</strain>
    </source>
</reference>
<sequence length="190" mass="22334">MAVVSKFLERNNLSLLKYRQGIFGQVAHFRAEYLMERWVHNDPHNSLFRRLALSPAVTSVRIKSIRETFKFDSYSRMWVDDIAGELMTLPDHLHSHYVALEVLLSLSGLTAFICILTAFSGNYIDDENVFHAVVMFCVFLVEGFSVLLALCNFWNRGFRRPKDVHFIVSFFPFHRLHQTRLIGTWRRHKR</sequence>
<keyword evidence="1" id="KW-0812">Transmembrane</keyword>
<keyword evidence="3" id="KW-1185">Reference proteome</keyword>